<gene>
    <name evidence="3" type="ORF">B5807_07688</name>
</gene>
<dbReference type="EMBL" id="KZ107846">
    <property type="protein sequence ID" value="OSS48308.1"/>
    <property type="molecule type" value="Genomic_DNA"/>
</dbReference>
<sequence>MARDVASSGDERAHSHTRRASQSQRSRPERRSSQHQRQPSERPPPRRLSSRRHSSQHASVIEEPLTAPAPAPARANGGEKPSTRPVLQRRQTTARTRYIDMLLELDHVSPLHNILASAFVWILLAGYIVFPATFNSLQKSSFDDKADTKLKAEALATARNLPLLYVAAVACGVGVLGSVWLWWKHRQNYVWVVNRIFLPSLLNSVAGLVSTLVNVYSAQEGQYSVTAKVTVVVTAACSVVTAALFLLYNTVMLKIVKKKHEKEIQALERGGDNGSV</sequence>
<evidence type="ECO:0000256" key="2">
    <source>
        <dbReference type="SAM" id="Phobius"/>
    </source>
</evidence>
<keyword evidence="2" id="KW-0472">Membrane</keyword>
<accession>A0A1Y2LZ89</accession>
<dbReference type="InParanoid" id="A0A1Y2LZ89"/>
<dbReference type="OMA" id="QHRKNYV"/>
<feature type="transmembrane region" description="Helical" evidence="2">
    <location>
        <begin position="111"/>
        <end position="130"/>
    </location>
</feature>
<name>A0A1Y2LZ89_EPING</name>
<keyword evidence="4" id="KW-1185">Reference proteome</keyword>
<evidence type="ECO:0000256" key="1">
    <source>
        <dbReference type="SAM" id="MobiDB-lite"/>
    </source>
</evidence>
<evidence type="ECO:0000313" key="3">
    <source>
        <dbReference type="EMBL" id="OSS48308.1"/>
    </source>
</evidence>
<protein>
    <submittedName>
        <fullName evidence="3">Uncharacterized protein</fullName>
    </submittedName>
</protein>
<feature type="region of interest" description="Disordered" evidence="1">
    <location>
        <begin position="1"/>
        <end position="91"/>
    </location>
</feature>
<organism evidence="3 4">
    <name type="scientific">Epicoccum nigrum</name>
    <name type="common">Soil fungus</name>
    <name type="synonym">Epicoccum purpurascens</name>
    <dbReference type="NCBI Taxonomy" id="105696"/>
    <lineage>
        <taxon>Eukaryota</taxon>
        <taxon>Fungi</taxon>
        <taxon>Dikarya</taxon>
        <taxon>Ascomycota</taxon>
        <taxon>Pezizomycotina</taxon>
        <taxon>Dothideomycetes</taxon>
        <taxon>Pleosporomycetidae</taxon>
        <taxon>Pleosporales</taxon>
        <taxon>Pleosporineae</taxon>
        <taxon>Didymellaceae</taxon>
        <taxon>Epicoccum</taxon>
    </lineage>
</organism>
<keyword evidence="2" id="KW-0812">Transmembrane</keyword>
<dbReference type="Proteomes" id="UP000193240">
    <property type="component" value="Unassembled WGS sequence"/>
</dbReference>
<feature type="compositionally biased region" description="Basic and acidic residues" evidence="1">
    <location>
        <begin position="26"/>
        <end position="44"/>
    </location>
</feature>
<feature type="transmembrane region" description="Helical" evidence="2">
    <location>
        <begin position="195"/>
        <end position="217"/>
    </location>
</feature>
<proteinExistence type="predicted"/>
<feature type="transmembrane region" description="Helical" evidence="2">
    <location>
        <begin position="229"/>
        <end position="248"/>
    </location>
</feature>
<reference evidence="3 4" key="1">
    <citation type="journal article" date="2017" name="Genome Announc.">
        <title>Genome sequence of the saprophytic ascomycete Epicoccum nigrum ICMP 19927 strain isolated from New Zealand.</title>
        <authorList>
            <person name="Fokin M."/>
            <person name="Fleetwood D."/>
            <person name="Weir B.S."/>
            <person name="Villas-Boas S.G."/>
        </authorList>
    </citation>
    <scope>NUCLEOTIDE SEQUENCE [LARGE SCALE GENOMIC DNA]</scope>
    <source>
        <strain evidence="3 4">ICMP 19927</strain>
    </source>
</reference>
<evidence type="ECO:0000313" key="4">
    <source>
        <dbReference type="Proteomes" id="UP000193240"/>
    </source>
</evidence>
<feature type="transmembrane region" description="Helical" evidence="2">
    <location>
        <begin position="163"/>
        <end position="183"/>
    </location>
</feature>
<feature type="compositionally biased region" description="Basic and acidic residues" evidence="1">
    <location>
        <begin position="1"/>
        <end position="14"/>
    </location>
</feature>
<dbReference type="AlphaFoldDB" id="A0A1Y2LZ89"/>
<keyword evidence="2" id="KW-1133">Transmembrane helix</keyword>